<evidence type="ECO:0000313" key="2">
    <source>
        <dbReference type="EMBL" id="GGO98075.1"/>
    </source>
</evidence>
<protein>
    <submittedName>
        <fullName evidence="2">Uncharacterized protein</fullName>
    </submittedName>
</protein>
<proteinExistence type="predicted"/>
<reference evidence="2" key="1">
    <citation type="journal article" date="2014" name="Int. J. Syst. Evol. Microbiol.">
        <title>Complete genome sequence of Corynebacterium casei LMG S-19264T (=DSM 44701T), isolated from a smear-ripened cheese.</title>
        <authorList>
            <consortium name="US DOE Joint Genome Institute (JGI-PGF)"/>
            <person name="Walter F."/>
            <person name="Albersmeier A."/>
            <person name="Kalinowski J."/>
            <person name="Ruckert C."/>
        </authorList>
    </citation>
    <scope>NUCLEOTIDE SEQUENCE</scope>
    <source>
        <strain evidence="2">CGMCC 4.7201</strain>
    </source>
</reference>
<name>A0A918E213_9ACTN</name>
<evidence type="ECO:0000256" key="1">
    <source>
        <dbReference type="SAM" id="MobiDB-lite"/>
    </source>
</evidence>
<keyword evidence="3" id="KW-1185">Reference proteome</keyword>
<evidence type="ECO:0000313" key="3">
    <source>
        <dbReference type="Proteomes" id="UP000641932"/>
    </source>
</evidence>
<gene>
    <name evidence="2" type="ORF">GCM10012280_61360</name>
</gene>
<accession>A0A918E213</accession>
<dbReference type="SUPFAM" id="SSF52540">
    <property type="entry name" value="P-loop containing nucleoside triphosphate hydrolases"/>
    <property type="match status" value="1"/>
</dbReference>
<sequence length="916" mass="101652">MKNIVSRLVPEGYQAPSRIGYRYMDDQVLLDAEGAYTLVSVPTRTWEMMGPLDKRAALAQVYASLTGLPRGANHQSRLLTTEFPFNADLWAKRLDERTQSHGIPARGWPVHLQDTRDRINRADWPLKRVYLAVRLGDRASYNGGWGRVQRFFDQVRKPLDLDDDMPPLDEVGVWHDAATDVRDTLRRSMLRCQPVGRQEAEMLLLHLTHPGLPAPDPSAVAPQRYGPGELQALCGGEVVKEQLGKIGKYQYKCLRHETVTGTSYQIWFALSMGPEEVNFPNTLWLDLTSRLPFPVVQSVGFEIQELSDTRKDADKALRNVEEQFYNDAEAGVSTDLTYHQKRELATQMKFLVDHHRIPFVRMRALFGIAATDRDELRENARDFVRTMREEGGYSVDAPPTHQKFFFYEALPGGRPKDTDYMRRVPLDYLASGMPHISSSAGDGEGLYQGYTIGAGGQPGEPVFVDHMLYATQSQMAPTEGVPGDPGGGKTVSRGLKPVWEDALRGITQVVWDPKGDYLVLKKYAEDLGLNPDKVICVNVYDAEPGMLDPSAQAETAEEAAQLMRETLLRLVPDLLAGQNGSDFGDVVRQAVAAAMAEGRGSTYLMRVVEILEAWEKLPPSPENINQERCRQFSGPPARRFRDVSTTKLGQLVFGRSPRPFRIPVGYTVIFCTLGLQMPDPGKPPEAMSERELLSDVIAGLMADNTWNIMATLDPAIPKAITWDEWHTSKDNPRAKTLVDRIKRLGRSRNTFLRLISQSAGDFDSSFITGVWAFGTSSKDEAVKTCEFLGVAANDQNIGLILGLGGESGEKGVCVFKDRGGKLARVKVEFIYDFVLDIFDTNPEKDPDKMTRIIAEIFGDDAAGARRAMDAKDKRGDTEQEPDELEDDDPVPAQVFAAGPSAGGEQPGGRTALSAGR</sequence>
<comment type="caution">
    <text evidence="2">The sequence shown here is derived from an EMBL/GenBank/DDBJ whole genome shotgun (WGS) entry which is preliminary data.</text>
</comment>
<dbReference type="InterPro" id="IPR027417">
    <property type="entry name" value="P-loop_NTPase"/>
</dbReference>
<feature type="region of interest" description="Disordered" evidence="1">
    <location>
        <begin position="864"/>
        <end position="916"/>
    </location>
</feature>
<organism evidence="2 3">
    <name type="scientific">Wenjunlia tyrosinilytica</name>
    <dbReference type="NCBI Taxonomy" id="1544741"/>
    <lineage>
        <taxon>Bacteria</taxon>
        <taxon>Bacillati</taxon>
        <taxon>Actinomycetota</taxon>
        <taxon>Actinomycetes</taxon>
        <taxon>Kitasatosporales</taxon>
        <taxon>Streptomycetaceae</taxon>
        <taxon>Wenjunlia</taxon>
    </lineage>
</organism>
<dbReference type="AlphaFoldDB" id="A0A918E213"/>
<dbReference type="RefSeq" id="WP_189135099.1">
    <property type="nucleotide sequence ID" value="NZ_BMMS01000036.1"/>
</dbReference>
<dbReference type="EMBL" id="BMMS01000036">
    <property type="protein sequence ID" value="GGO98075.1"/>
    <property type="molecule type" value="Genomic_DNA"/>
</dbReference>
<dbReference type="Gene3D" id="3.40.50.300">
    <property type="entry name" value="P-loop containing nucleotide triphosphate hydrolases"/>
    <property type="match status" value="1"/>
</dbReference>
<reference evidence="2" key="2">
    <citation type="submission" date="2020-09" db="EMBL/GenBank/DDBJ databases">
        <authorList>
            <person name="Sun Q."/>
            <person name="Zhou Y."/>
        </authorList>
    </citation>
    <scope>NUCLEOTIDE SEQUENCE</scope>
    <source>
        <strain evidence="2">CGMCC 4.7201</strain>
    </source>
</reference>
<feature type="compositionally biased region" description="Basic and acidic residues" evidence="1">
    <location>
        <begin position="864"/>
        <end position="877"/>
    </location>
</feature>
<dbReference type="Pfam" id="PF12846">
    <property type="entry name" value="AAA_10"/>
    <property type="match status" value="1"/>
</dbReference>
<dbReference type="Proteomes" id="UP000641932">
    <property type="component" value="Unassembled WGS sequence"/>
</dbReference>
<feature type="compositionally biased region" description="Acidic residues" evidence="1">
    <location>
        <begin position="878"/>
        <end position="889"/>
    </location>
</feature>